<feature type="region of interest" description="Disordered" evidence="1">
    <location>
        <begin position="209"/>
        <end position="278"/>
    </location>
</feature>
<feature type="region of interest" description="Disordered" evidence="1">
    <location>
        <begin position="93"/>
        <end position="175"/>
    </location>
</feature>
<feature type="compositionally biased region" description="Basic and acidic residues" evidence="1">
    <location>
        <begin position="465"/>
        <end position="481"/>
    </location>
</feature>
<accession>A0AAE0XIC3</accession>
<reference evidence="2" key="1">
    <citation type="journal article" date="2023" name="Mol. Phylogenet. Evol.">
        <title>Genome-scale phylogeny and comparative genomics of the fungal order Sordariales.</title>
        <authorList>
            <person name="Hensen N."/>
            <person name="Bonometti L."/>
            <person name="Westerberg I."/>
            <person name="Brannstrom I.O."/>
            <person name="Guillou S."/>
            <person name="Cros-Aarteil S."/>
            <person name="Calhoun S."/>
            <person name="Haridas S."/>
            <person name="Kuo A."/>
            <person name="Mondo S."/>
            <person name="Pangilinan J."/>
            <person name="Riley R."/>
            <person name="LaButti K."/>
            <person name="Andreopoulos B."/>
            <person name="Lipzen A."/>
            <person name="Chen C."/>
            <person name="Yan M."/>
            <person name="Daum C."/>
            <person name="Ng V."/>
            <person name="Clum A."/>
            <person name="Steindorff A."/>
            <person name="Ohm R.A."/>
            <person name="Martin F."/>
            <person name="Silar P."/>
            <person name="Natvig D.O."/>
            <person name="Lalanne C."/>
            <person name="Gautier V."/>
            <person name="Ament-Velasquez S.L."/>
            <person name="Kruys A."/>
            <person name="Hutchinson M.I."/>
            <person name="Powell A.J."/>
            <person name="Barry K."/>
            <person name="Miller A.N."/>
            <person name="Grigoriev I.V."/>
            <person name="Debuchy R."/>
            <person name="Gladieux P."/>
            <person name="Hiltunen Thoren M."/>
            <person name="Johannesson H."/>
        </authorList>
    </citation>
    <scope>NUCLEOTIDE SEQUENCE</scope>
    <source>
        <strain evidence="2">CBS 314.62</strain>
    </source>
</reference>
<reference evidence="2" key="2">
    <citation type="submission" date="2023-06" db="EMBL/GenBank/DDBJ databases">
        <authorList>
            <consortium name="Lawrence Berkeley National Laboratory"/>
            <person name="Haridas S."/>
            <person name="Hensen N."/>
            <person name="Bonometti L."/>
            <person name="Westerberg I."/>
            <person name="Brannstrom I.O."/>
            <person name="Guillou S."/>
            <person name="Cros-Aarteil S."/>
            <person name="Calhoun S."/>
            <person name="Kuo A."/>
            <person name="Mondo S."/>
            <person name="Pangilinan J."/>
            <person name="Riley R."/>
            <person name="Labutti K."/>
            <person name="Andreopoulos B."/>
            <person name="Lipzen A."/>
            <person name="Chen C."/>
            <person name="Yanf M."/>
            <person name="Daum C."/>
            <person name="Ng V."/>
            <person name="Clum A."/>
            <person name="Steindorff A."/>
            <person name="Ohm R."/>
            <person name="Martin F."/>
            <person name="Silar P."/>
            <person name="Natvig D."/>
            <person name="Lalanne C."/>
            <person name="Gautier V."/>
            <person name="Ament-Velasquez S.L."/>
            <person name="Kruys A."/>
            <person name="Hutchinson M.I."/>
            <person name="Powell A.J."/>
            <person name="Barry K."/>
            <person name="Miller A.N."/>
            <person name="Grigoriev I.V."/>
            <person name="Debuchy R."/>
            <person name="Gladieux P."/>
            <person name="Thoren M.H."/>
            <person name="Johannesson H."/>
        </authorList>
    </citation>
    <scope>NUCLEOTIDE SEQUENCE</scope>
    <source>
        <strain evidence="2">CBS 314.62</strain>
    </source>
</reference>
<proteinExistence type="predicted"/>
<dbReference type="EMBL" id="JAULSO010000001">
    <property type="protein sequence ID" value="KAK3693964.1"/>
    <property type="molecule type" value="Genomic_DNA"/>
</dbReference>
<feature type="region of interest" description="Disordered" evidence="1">
    <location>
        <begin position="335"/>
        <end position="411"/>
    </location>
</feature>
<dbReference type="Proteomes" id="UP001270362">
    <property type="component" value="Unassembled WGS sequence"/>
</dbReference>
<feature type="compositionally biased region" description="Polar residues" evidence="1">
    <location>
        <begin position="367"/>
        <end position="376"/>
    </location>
</feature>
<protein>
    <submittedName>
        <fullName evidence="2">Uncharacterized protein</fullName>
    </submittedName>
</protein>
<feature type="compositionally biased region" description="Polar residues" evidence="1">
    <location>
        <begin position="514"/>
        <end position="526"/>
    </location>
</feature>
<evidence type="ECO:0000313" key="3">
    <source>
        <dbReference type="Proteomes" id="UP001270362"/>
    </source>
</evidence>
<gene>
    <name evidence="2" type="ORF">B0T22DRAFT_57037</name>
</gene>
<comment type="caution">
    <text evidence="2">The sequence shown here is derived from an EMBL/GenBank/DDBJ whole genome shotgun (WGS) entry which is preliminary data.</text>
</comment>
<feature type="compositionally biased region" description="Basic and acidic residues" evidence="1">
    <location>
        <begin position="142"/>
        <end position="154"/>
    </location>
</feature>
<keyword evidence="3" id="KW-1185">Reference proteome</keyword>
<evidence type="ECO:0000256" key="1">
    <source>
        <dbReference type="SAM" id="MobiDB-lite"/>
    </source>
</evidence>
<evidence type="ECO:0000313" key="2">
    <source>
        <dbReference type="EMBL" id="KAK3693964.1"/>
    </source>
</evidence>
<feature type="region of interest" description="Disordered" evidence="1">
    <location>
        <begin position="24"/>
        <end position="51"/>
    </location>
</feature>
<sequence length="577" mass="63446">MLPLVIFPAVAWLAWKLTRRHPAGQIGREQDPKLPVDTMSSSSLFPNRPIRPLPKRRLRERLSPEVAGSIRYPVAPQSIPLFPYAYTLRNDESEPSSALSRERATEPRQSRHALDVDGEEHIEDAALRRGPASRAGPASPDRLARPSTRTEHGRHGSSQHPHSTASSVDGYDSFENANNKKKRKVPITGDTALNVSYVTTYTRPAMSSLEGHGELSAPPSMGQHGAFGLGAQNIPGPGRGRYGRPRSGRSPLRPLSDSTNNWAGRNGKLRTGQWIPGSSENTGIISTAIANANAEKLPSHQGQENISLLHQQVYTKRGPASSQFTFTCNSKVPLSWPDPDRRPAMQMHQAPGTRHLTDSLTRALPKAQTNHSSTALPQVADGAPKETCSNAGVPGQAGSVPKSTRKSVAKEYAAAARARRRETQAYNKRHPPKPDEIWICHFCEYESIFGHPPVALVRQYEIKDRKQRQLDQQRKAQWERLKKGKHKGKKSGKLPPKTNDAAQDLHQPAGSHSAPMNGSYSQGTQSEEYYDDEDYEDEDYEPDEDIPPEIGIDIPDRQDKLPVHPGPSSAVLDGGGT</sequence>
<feature type="compositionally biased region" description="Basic and acidic residues" evidence="1">
    <location>
        <begin position="100"/>
        <end position="115"/>
    </location>
</feature>
<feature type="compositionally biased region" description="Basic residues" evidence="1">
    <location>
        <begin position="482"/>
        <end position="492"/>
    </location>
</feature>
<name>A0AAE0XIC3_9PEZI</name>
<organism evidence="2 3">
    <name type="scientific">Podospora appendiculata</name>
    <dbReference type="NCBI Taxonomy" id="314037"/>
    <lineage>
        <taxon>Eukaryota</taxon>
        <taxon>Fungi</taxon>
        <taxon>Dikarya</taxon>
        <taxon>Ascomycota</taxon>
        <taxon>Pezizomycotina</taxon>
        <taxon>Sordariomycetes</taxon>
        <taxon>Sordariomycetidae</taxon>
        <taxon>Sordariales</taxon>
        <taxon>Podosporaceae</taxon>
        <taxon>Podospora</taxon>
    </lineage>
</organism>
<feature type="compositionally biased region" description="Polar residues" evidence="1">
    <location>
        <begin position="156"/>
        <end position="167"/>
    </location>
</feature>
<feature type="region of interest" description="Disordered" evidence="1">
    <location>
        <begin position="465"/>
        <end position="577"/>
    </location>
</feature>
<dbReference type="AlphaFoldDB" id="A0AAE0XIC3"/>
<feature type="compositionally biased region" description="Acidic residues" evidence="1">
    <location>
        <begin position="528"/>
        <end position="547"/>
    </location>
</feature>